<evidence type="ECO:0000313" key="7">
    <source>
        <dbReference type="EMBL" id="RXK35338.1"/>
    </source>
</evidence>
<dbReference type="STRING" id="5217.A0A4Q1B993"/>
<evidence type="ECO:0000313" key="8">
    <source>
        <dbReference type="Proteomes" id="UP000289152"/>
    </source>
</evidence>
<organism evidence="7 8">
    <name type="scientific">Tremella mesenterica</name>
    <name type="common">Jelly fungus</name>
    <dbReference type="NCBI Taxonomy" id="5217"/>
    <lineage>
        <taxon>Eukaryota</taxon>
        <taxon>Fungi</taxon>
        <taxon>Dikarya</taxon>
        <taxon>Basidiomycota</taxon>
        <taxon>Agaricomycotina</taxon>
        <taxon>Tremellomycetes</taxon>
        <taxon>Tremellales</taxon>
        <taxon>Tremellaceae</taxon>
        <taxon>Tremella</taxon>
    </lineage>
</organism>
<keyword evidence="3" id="KW-0805">Transcription regulation</keyword>
<dbReference type="InParanoid" id="A0A4Q1B993"/>
<dbReference type="CDD" id="cd12148">
    <property type="entry name" value="fungal_TF_MHR"/>
    <property type="match status" value="1"/>
</dbReference>
<dbReference type="EMBL" id="SDIL01000143">
    <property type="protein sequence ID" value="RXK35338.1"/>
    <property type="molecule type" value="Genomic_DNA"/>
</dbReference>
<keyword evidence="2" id="KW-0479">Metal-binding</keyword>
<comment type="subcellular location">
    <subcellularLocation>
        <location evidence="1">Nucleus</location>
    </subcellularLocation>
</comment>
<dbReference type="GO" id="GO:0003677">
    <property type="term" value="F:DNA binding"/>
    <property type="evidence" value="ECO:0007669"/>
    <property type="project" value="InterPro"/>
</dbReference>
<evidence type="ECO:0000259" key="6">
    <source>
        <dbReference type="SMART" id="SM00906"/>
    </source>
</evidence>
<dbReference type="GO" id="GO:0006351">
    <property type="term" value="P:DNA-templated transcription"/>
    <property type="evidence" value="ECO:0007669"/>
    <property type="project" value="InterPro"/>
</dbReference>
<reference evidence="7 8" key="1">
    <citation type="submission" date="2016-06" db="EMBL/GenBank/DDBJ databases">
        <title>Evolution of pathogenesis and genome organization in the Tremellales.</title>
        <authorList>
            <person name="Cuomo C."/>
            <person name="Litvintseva A."/>
            <person name="Heitman J."/>
            <person name="Chen Y."/>
            <person name="Sun S."/>
            <person name="Springer D."/>
            <person name="Dromer F."/>
            <person name="Young S."/>
            <person name="Zeng Q."/>
            <person name="Chapman S."/>
            <person name="Gujja S."/>
            <person name="Saif S."/>
            <person name="Birren B."/>
        </authorList>
    </citation>
    <scope>NUCLEOTIDE SEQUENCE [LARGE SCALE GENOMIC DNA]</scope>
    <source>
        <strain evidence="7 8">ATCC 28783</strain>
    </source>
</reference>
<evidence type="ECO:0000256" key="2">
    <source>
        <dbReference type="ARBA" id="ARBA00022723"/>
    </source>
</evidence>
<dbReference type="InterPro" id="IPR007219">
    <property type="entry name" value="XnlR_reg_dom"/>
</dbReference>
<dbReference type="Proteomes" id="UP000289152">
    <property type="component" value="Unassembled WGS sequence"/>
</dbReference>
<name>A0A4Q1B993_TREME</name>
<feature type="domain" description="Xylanolytic transcriptional activator regulatory" evidence="6">
    <location>
        <begin position="94"/>
        <end position="191"/>
    </location>
</feature>
<dbReference type="GO" id="GO:0000981">
    <property type="term" value="F:DNA-binding transcription factor activity, RNA polymerase II-specific"/>
    <property type="evidence" value="ECO:0007669"/>
    <property type="project" value="InterPro"/>
</dbReference>
<gene>
    <name evidence="7" type="ORF">M231_07410</name>
</gene>
<dbReference type="InterPro" id="IPR050815">
    <property type="entry name" value="TF_fung"/>
</dbReference>
<proteinExistence type="predicted"/>
<keyword evidence="8" id="KW-1185">Reference proteome</keyword>
<protein>
    <recommendedName>
        <fullName evidence="6">Xylanolytic transcriptional activator regulatory domain-containing protein</fullName>
    </recommendedName>
</protein>
<accession>A0A4Q1B993</accession>
<dbReference type="GO" id="GO:0005634">
    <property type="term" value="C:nucleus"/>
    <property type="evidence" value="ECO:0007669"/>
    <property type="project" value="UniProtKB-SubCell"/>
</dbReference>
<evidence type="ECO:0000256" key="5">
    <source>
        <dbReference type="ARBA" id="ARBA00023242"/>
    </source>
</evidence>
<dbReference type="Pfam" id="PF04082">
    <property type="entry name" value="Fungal_trans"/>
    <property type="match status" value="1"/>
</dbReference>
<dbReference type="PANTHER" id="PTHR47338:SF29">
    <property type="entry name" value="ZN(2)-C6 FUNGAL-TYPE DOMAIN-CONTAINING PROTEIN"/>
    <property type="match status" value="1"/>
</dbReference>
<dbReference type="OrthoDB" id="39175at2759"/>
<keyword evidence="4" id="KW-0804">Transcription</keyword>
<dbReference type="PANTHER" id="PTHR47338">
    <property type="entry name" value="ZN(II)2CYS6 TRANSCRIPTION FACTOR (EUROFUNG)-RELATED"/>
    <property type="match status" value="1"/>
</dbReference>
<evidence type="ECO:0000256" key="1">
    <source>
        <dbReference type="ARBA" id="ARBA00004123"/>
    </source>
</evidence>
<evidence type="ECO:0000256" key="4">
    <source>
        <dbReference type="ARBA" id="ARBA00023163"/>
    </source>
</evidence>
<evidence type="ECO:0000256" key="3">
    <source>
        <dbReference type="ARBA" id="ARBA00023015"/>
    </source>
</evidence>
<comment type="caution">
    <text evidence="7">The sequence shown here is derived from an EMBL/GenBank/DDBJ whole genome shotgun (WGS) entry which is preliminary data.</text>
</comment>
<dbReference type="VEuPathDB" id="FungiDB:TREMEDRAFT_74991"/>
<dbReference type="SMART" id="SM00906">
    <property type="entry name" value="Fungal_trans"/>
    <property type="match status" value="1"/>
</dbReference>
<keyword evidence="5" id="KW-0539">Nucleus</keyword>
<sequence>MSETTLPIDGATFFTRLTWPPARRPHPALMYAMFLVGAGSSTQPSLRRLESTFLEIAEQQIKSGVRTHDRIIDVIRGMVIVVNFYYIKEEYNLGYSMVCQAARLAIAAGLHRIPSSVWQPKPKVNLIASYTLREGLYAVSPADDIMTHASRILTFWIVYVLDACSAIAYQYDPVFNINDVTTPLPRPYDHYTLGLVSIQDDVPISSILADPPTPGRPDDNYHLIRLKAMTFQLEAARLRRVKPEVFNEAIMSQARGLESRATHMTHPESHGRLRHCLEVFCDHLPPAFRCPWSQWDEEGSETALPRMAMSRQAAIISVLIGDAYLQLWNVKLLDAENTRALFVARRLVSVICLFTGESLTSGFDLFIITIWNEVAMILLREVKRLQTLGDHAGAEVIDADLDVVIDGLKRWASHAISKDHESVDIAAVNTKMLDRLRQIPLDEWRQAFDDEITGGVRQ</sequence>
<dbReference type="GO" id="GO:0008270">
    <property type="term" value="F:zinc ion binding"/>
    <property type="evidence" value="ECO:0007669"/>
    <property type="project" value="InterPro"/>
</dbReference>
<dbReference type="AlphaFoldDB" id="A0A4Q1B993"/>